<dbReference type="EMBL" id="GG662332">
    <property type="protein sequence ID" value="EAS05711.3"/>
    <property type="molecule type" value="Genomic_DNA"/>
</dbReference>
<name>Q24D78_TETTS</name>
<proteinExistence type="predicted"/>
<organism evidence="1 2">
    <name type="scientific">Tetrahymena thermophila (strain SB210)</name>
    <dbReference type="NCBI Taxonomy" id="312017"/>
    <lineage>
        <taxon>Eukaryota</taxon>
        <taxon>Sar</taxon>
        <taxon>Alveolata</taxon>
        <taxon>Ciliophora</taxon>
        <taxon>Intramacronucleata</taxon>
        <taxon>Oligohymenophorea</taxon>
        <taxon>Hymenostomatida</taxon>
        <taxon>Tetrahymenina</taxon>
        <taxon>Tetrahymenidae</taxon>
        <taxon>Tetrahymena</taxon>
    </lineage>
</organism>
<evidence type="ECO:0000313" key="2">
    <source>
        <dbReference type="Proteomes" id="UP000009168"/>
    </source>
</evidence>
<reference evidence="2" key="1">
    <citation type="journal article" date="2006" name="PLoS Biol.">
        <title>Macronuclear genome sequence of the ciliate Tetrahymena thermophila, a model eukaryote.</title>
        <authorList>
            <person name="Eisen J.A."/>
            <person name="Coyne R.S."/>
            <person name="Wu M."/>
            <person name="Wu D."/>
            <person name="Thiagarajan M."/>
            <person name="Wortman J.R."/>
            <person name="Badger J.H."/>
            <person name="Ren Q."/>
            <person name="Amedeo P."/>
            <person name="Jones K.M."/>
            <person name="Tallon L.J."/>
            <person name="Delcher A.L."/>
            <person name="Salzberg S.L."/>
            <person name="Silva J.C."/>
            <person name="Haas B.J."/>
            <person name="Majoros W.H."/>
            <person name="Farzad M."/>
            <person name="Carlton J.M."/>
            <person name="Smith R.K. Jr."/>
            <person name="Garg J."/>
            <person name="Pearlman R.E."/>
            <person name="Karrer K.M."/>
            <person name="Sun L."/>
            <person name="Manning G."/>
            <person name="Elde N.C."/>
            <person name="Turkewitz A.P."/>
            <person name="Asai D.J."/>
            <person name="Wilkes D.E."/>
            <person name="Wang Y."/>
            <person name="Cai H."/>
            <person name="Collins K."/>
            <person name="Stewart B.A."/>
            <person name="Lee S.R."/>
            <person name="Wilamowska K."/>
            <person name="Weinberg Z."/>
            <person name="Ruzzo W.L."/>
            <person name="Wloga D."/>
            <person name="Gaertig J."/>
            <person name="Frankel J."/>
            <person name="Tsao C.-C."/>
            <person name="Gorovsky M.A."/>
            <person name="Keeling P.J."/>
            <person name="Waller R.F."/>
            <person name="Patron N.J."/>
            <person name="Cherry J.M."/>
            <person name="Stover N.A."/>
            <person name="Krieger C.J."/>
            <person name="del Toro C."/>
            <person name="Ryder H.F."/>
            <person name="Williamson S.C."/>
            <person name="Barbeau R.A."/>
            <person name="Hamilton E.P."/>
            <person name="Orias E."/>
        </authorList>
    </citation>
    <scope>NUCLEOTIDE SEQUENCE [LARGE SCALE GENOMIC DNA]</scope>
    <source>
        <strain evidence="2">SB210</strain>
    </source>
</reference>
<dbReference type="Proteomes" id="UP000009168">
    <property type="component" value="Unassembled WGS sequence"/>
</dbReference>
<dbReference type="GeneID" id="7846989"/>
<accession>Q24D78</accession>
<sequence>MRCQNPYKKEQQKFCKSSFQSEYDSCSFTQLSCFDTKILAKQFDQQTNDSQELTEIDSSFSDNVQMQVEGFEMNDLLAKFECISKNNISKNIIKSFFSYLLDKKNNDLLTDFVEKGVQLTQARKMAKNYFKSYGFNNNSLNKLIQHPKYGKAFEFYLTFEAEIWLAGSKVQQKETHLIYIDFLKLCCSNLKYSDHLVTYKKNKKSKFNNKI</sequence>
<dbReference type="InParanoid" id="Q24D78"/>
<dbReference type="InterPro" id="IPR028008">
    <property type="entry name" value="DUF4441"/>
</dbReference>
<protein>
    <submittedName>
        <fullName evidence="1">Uncharacterized protein</fullName>
    </submittedName>
</protein>
<dbReference type="KEGG" id="tet:TTHERM_01103820"/>
<keyword evidence="2" id="KW-1185">Reference proteome</keyword>
<dbReference type="HOGENOM" id="CLU_471364_0_0_1"/>
<dbReference type="Pfam" id="PF14536">
    <property type="entry name" value="DUF4441"/>
    <property type="match status" value="1"/>
</dbReference>
<dbReference type="RefSeq" id="XP_001025956.3">
    <property type="nucleotide sequence ID" value="XM_001025956.3"/>
</dbReference>
<gene>
    <name evidence="1" type="ORF">TTHERM_01103820</name>
</gene>
<dbReference type="AlphaFoldDB" id="Q24D78"/>
<evidence type="ECO:0000313" key="1">
    <source>
        <dbReference type="EMBL" id="EAS05711.3"/>
    </source>
</evidence>